<evidence type="ECO:0008006" key="9">
    <source>
        <dbReference type="Google" id="ProtNLM"/>
    </source>
</evidence>
<comment type="caution">
    <text evidence="7">The sequence shown here is derived from an EMBL/GenBank/DDBJ whole genome shotgun (WGS) entry which is preliminary data.</text>
</comment>
<accession>A0ABN3DDN2</accession>
<dbReference type="Pfam" id="PF26343">
    <property type="entry name" value="VapC50_C"/>
    <property type="match status" value="1"/>
</dbReference>
<reference evidence="7 8" key="1">
    <citation type="journal article" date="2019" name="Int. J. Syst. Evol. Microbiol.">
        <title>The Global Catalogue of Microorganisms (GCM) 10K type strain sequencing project: providing services to taxonomists for standard genome sequencing and annotation.</title>
        <authorList>
            <consortium name="The Broad Institute Genomics Platform"/>
            <consortium name="The Broad Institute Genome Sequencing Center for Infectious Disease"/>
            <person name="Wu L."/>
            <person name="Ma J."/>
        </authorList>
    </citation>
    <scope>NUCLEOTIDE SEQUENCE [LARGE SCALE GENOMIC DNA]</scope>
    <source>
        <strain evidence="7 8">JCM 16117</strain>
    </source>
</reference>
<evidence type="ECO:0000313" key="8">
    <source>
        <dbReference type="Proteomes" id="UP001500929"/>
    </source>
</evidence>
<evidence type="ECO:0000256" key="1">
    <source>
        <dbReference type="ARBA" id="ARBA00022722"/>
    </source>
</evidence>
<gene>
    <name evidence="7" type="ORF">GCM10009851_10770</name>
</gene>
<dbReference type="Pfam" id="PF13470">
    <property type="entry name" value="PIN_3"/>
    <property type="match status" value="1"/>
</dbReference>
<name>A0ABN3DDN2_9MICO</name>
<dbReference type="Proteomes" id="UP001500929">
    <property type="component" value="Unassembled WGS sequence"/>
</dbReference>
<dbReference type="EMBL" id="BAAAQY010000003">
    <property type="protein sequence ID" value="GAA2228263.1"/>
    <property type="molecule type" value="Genomic_DNA"/>
</dbReference>
<keyword evidence="2" id="KW-0479">Metal-binding</keyword>
<keyword evidence="8" id="KW-1185">Reference proteome</keyword>
<keyword evidence="3" id="KW-0378">Hydrolase</keyword>
<organism evidence="7 8">
    <name type="scientific">Herbiconiux moechotypicola</name>
    <dbReference type="NCBI Taxonomy" id="637393"/>
    <lineage>
        <taxon>Bacteria</taxon>
        <taxon>Bacillati</taxon>
        <taxon>Actinomycetota</taxon>
        <taxon>Actinomycetes</taxon>
        <taxon>Micrococcales</taxon>
        <taxon>Microbacteriaceae</taxon>
        <taxon>Herbiconiux</taxon>
    </lineage>
</organism>
<proteinExistence type="predicted"/>
<dbReference type="SUPFAM" id="SSF88723">
    <property type="entry name" value="PIN domain-like"/>
    <property type="match status" value="1"/>
</dbReference>
<evidence type="ECO:0000259" key="5">
    <source>
        <dbReference type="Pfam" id="PF13470"/>
    </source>
</evidence>
<protein>
    <recommendedName>
        <fullName evidence="9">PIN domain-containing protein</fullName>
    </recommendedName>
</protein>
<dbReference type="InterPro" id="IPR029060">
    <property type="entry name" value="PIN-like_dom_sf"/>
</dbReference>
<dbReference type="InterPro" id="IPR058652">
    <property type="entry name" value="VapC50_C"/>
</dbReference>
<keyword evidence="4" id="KW-0460">Magnesium</keyword>
<sequence>MARPPRVFIDTNELFPFTIMDVLLTLCEDLHFTWVWTDEILEEWEIVIVREGMRSRESARSVTDVVREHFGQHRLDPALYRDKAAEDLSPDPDDRVHVAACLYGDVDVMLTRDVKHFRGVALDAAQVEVQTADAFLCRLLGRHGHGVAESFARAASAKENPSTTPEHLAIAIARAGAPVFAERITAKFAGGVRGRRG</sequence>
<feature type="domain" description="VapC50 C-terminal" evidence="6">
    <location>
        <begin position="132"/>
        <end position="184"/>
    </location>
</feature>
<evidence type="ECO:0000256" key="4">
    <source>
        <dbReference type="ARBA" id="ARBA00022842"/>
    </source>
</evidence>
<feature type="domain" description="PIN" evidence="5">
    <location>
        <begin position="6"/>
        <end position="115"/>
    </location>
</feature>
<evidence type="ECO:0000256" key="2">
    <source>
        <dbReference type="ARBA" id="ARBA00022723"/>
    </source>
</evidence>
<keyword evidence="1" id="KW-0540">Nuclease</keyword>
<evidence type="ECO:0000259" key="6">
    <source>
        <dbReference type="Pfam" id="PF26343"/>
    </source>
</evidence>
<evidence type="ECO:0000256" key="3">
    <source>
        <dbReference type="ARBA" id="ARBA00022801"/>
    </source>
</evidence>
<evidence type="ECO:0000313" key="7">
    <source>
        <dbReference type="EMBL" id="GAA2228263.1"/>
    </source>
</evidence>
<dbReference type="InterPro" id="IPR002716">
    <property type="entry name" value="PIN_dom"/>
</dbReference>